<evidence type="ECO:0000256" key="1">
    <source>
        <dbReference type="ARBA" id="ARBA00005664"/>
    </source>
</evidence>
<sequence length="354" mass="41054">MNIPRWAKIGLCITGALMIYHANTFAHKRYGKVKYLETHPLRVYGDGTCADNIRISEGLIEKAKTMRQQCQDSASPLRTYGSWGARIATVTTHFSSPDDPQRFYQKAIETHILHNLVHGSQLHVLCTPIIDHMWNKQAFIQFVLLSELAKPPQERLEWIFWADRDTIVLDYCRHPASYIPAKLHLSYSPGTEPSKEQNINLLITQDTRGLNAGVFMIRVSEWSVNFLSDVIAFRHFKPDVELPFDEQTAMEQLLLEDRYKNNVVYIPQPWLNTYAWDNAQDFMSRKDVEGLDDWASRRGDFLIHFAGNEDKELNIVEYSQVGDKIFNIWETRDMLRDVSMDIERFWGNRSNGPG</sequence>
<dbReference type="GO" id="GO:0016757">
    <property type="term" value="F:glycosyltransferase activity"/>
    <property type="evidence" value="ECO:0007669"/>
    <property type="project" value="UniProtKB-KW"/>
</dbReference>
<gene>
    <name evidence="4" type="ORF">X797_009702</name>
</gene>
<dbReference type="Pfam" id="PF05637">
    <property type="entry name" value="Glyco_transf_34"/>
    <property type="match status" value="1"/>
</dbReference>
<comment type="similarity">
    <text evidence="1">Belongs to the glycosyltransferase 34 family.</text>
</comment>
<dbReference type="PANTHER" id="PTHR31306:SF8">
    <property type="entry name" value="GLYCOSYLTRANSFERASE FAMILY 34 PROTEIN"/>
    <property type="match status" value="1"/>
</dbReference>
<protein>
    <submittedName>
        <fullName evidence="4">Galactosyl transferase GMA12/MNN10 family protein (Glycosyl transferase family 34)</fullName>
    </submittedName>
</protein>
<dbReference type="HOGENOM" id="CLU_039079_3_0_1"/>
<dbReference type="Gene3D" id="3.90.550.10">
    <property type="entry name" value="Spore Coat Polysaccharide Biosynthesis Protein SpsA, Chain A"/>
    <property type="match status" value="1"/>
</dbReference>
<keyword evidence="2" id="KW-0328">Glycosyltransferase</keyword>
<proteinExistence type="inferred from homology"/>
<evidence type="ECO:0000313" key="4">
    <source>
        <dbReference type="EMBL" id="EXU97249.1"/>
    </source>
</evidence>
<reference evidence="4 5" key="1">
    <citation type="submission" date="2014-02" db="EMBL/GenBank/DDBJ databases">
        <title>The genome sequence of the entomopathogenic fungus Metarhizium robertsii ARSEF 2575.</title>
        <authorList>
            <person name="Giuliano Garisto Donzelli B."/>
            <person name="Roe B.A."/>
            <person name="Macmil S.L."/>
            <person name="Krasnoff S.B."/>
            <person name="Gibson D.M."/>
        </authorList>
    </citation>
    <scope>NUCLEOTIDE SEQUENCE [LARGE SCALE GENOMIC DNA]</scope>
    <source>
        <strain evidence="4 5">ARSEF 2575</strain>
    </source>
</reference>
<dbReference type="SUPFAM" id="SSF53448">
    <property type="entry name" value="Nucleotide-diphospho-sugar transferases"/>
    <property type="match status" value="1"/>
</dbReference>
<dbReference type="GO" id="GO:0000139">
    <property type="term" value="C:Golgi membrane"/>
    <property type="evidence" value="ECO:0007669"/>
    <property type="project" value="TreeGrafter"/>
</dbReference>
<comment type="caution">
    <text evidence="4">The sequence shown here is derived from an EMBL/GenBank/DDBJ whole genome shotgun (WGS) entry which is preliminary data.</text>
</comment>
<dbReference type="GO" id="GO:0006487">
    <property type="term" value="P:protein N-linked glycosylation"/>
    <property type="evidence" value="ECO:0007669"/>
    <property type="project" value="TreeGrafter"/>
</dbReference>
<dbReference type="Proteomes" id="UP000030151">
    <property type="component" value="Unassembled WGS sequence"/>
</dbReference>
<evidence type="ECO:0000256" key="2">
    <source>
        <dbReference type="ARBA" id="ARBA00022676"/>
    </source>
</evidence>
<evidence type="ECO:0000256" key="3">
    <source>
        <dbReference type="ARBA" id="ARBA00022679"/>
    </source>
</evidence>
<dbReference type="eggNOG" id="ENOG502SHP1">
    <property type="taxonomic scope" value="Eukaryota"/>
</dbReference>
<dbReference type="PANTHER" id="PTHR31306">
    <property type="entry name" value="ALPHA-1,6-MANNOSYLTRANSFERASE MNN11-RELATED"/>
    <property type="match status" value="1"/>
</dbReference>
<evidence type="ECO:0000313" key="5">
    <source>
        <dbReference type="Proteomes" id="UP000030151"/>
    </source>
</evidence>
<keyword evidence="3 4" id="KW-0808">Transferase</keyword>
<name>A0A0A1UQ29_9HYPO</name>
<dbReference type="OrthoDB" id="407658at2759"/>
<dbReference type="InterPro" id="IPR008630">
    <property type="entry name" value="Glyco_trans_34"/>
</dbReference>
<dbReference type="InterPro" id="IPR029044">
    <property type="entry name" value="Nucleotide-diphossugar_trans"/>
</dbReference>
<organism evidence="4 5">
    <name type="scientific">Metarhizium robertsii</name>
    <dbReference type="NCBI Taxonomy" id="568076"/>
    <lineage>
        <taxon>Eukaryota</taxon>
        <taxon>Fungi</taxon>
        <taxon>Dikarya</taxon>
        <taxon>Ascomycota</taxon>
        <taxon>Pezizomycotina</taxon>
        <taxon>Sordariomycetes</taxon>
        <taxon>Hypocreomycetidae</taxon>
        <taxon>Hypocreales</taxon>
        <taxon>Clavicipitaceae</taxon>
        <taxon>Metarhizium</taxon>
    </lineage>
</organism>
<dbReference type="EMBL" id="JELW01000039">
    <property type="protein sequence ID" value="EXU97249.1"/>
    <property type="molecule type" value="Genomic_DNA"/>
</dbReference>
<accession>A0A0A1UQ29</accession>
<dbReference type="AlphaFoldDB" id="A0A0A1UQ29"/>